<dbReference type="RefSeq" id="WP_010368468.1">
    <property type="nucleotide sequence ID" value="NZ_CP011924.1"/>
</dbReference>
<gene>
    <name evidence="1" type="ORF">PPIS_a4388</name>
</gene>
<accession>A0ABM6NK27</accession>
<proteinExistence type="predicted"/>
<name>A0ABM6NK27_PSEO7</name>
<dbReference type="EMBL" id="CP011924">
    <property type="protein sequence ID" value="ATD09019.1"/>
    <property type="molecule type" value="Genomic_DNA"/>
</dbReference>
<organism evidence="1 2">
    <name type="scientific">Pseudoalteromonas piscicida</name>
    <dbReference type="NCBI Taxonomy" id="43662"/>
    <lineage>
        <taxon>Bacteria</taxon>
        <taxon>Pseudomonadati</taxon>
        <taxon>Pseudomonadota</taxon>
        <taxon>Gammaproteobacteria</taxon>
        <taxon>Alteromonadales</taxon>
        <taxon>Pseudoalteromonadaceae</taxon>
        <taxon>Pseudoalteromonas</taxon>
    </lineage>
</organism>
<evidence type="ECO:0000313" key="2">
    <source>
        <dbReference type="Proteomes" id="UP000016521"/>
    </source>
</evidence>
<reference evidence="1 2" key="1">
    <citation type="submission" date="2015-06" db="EMBL/GenBank/DDBJ databases">
        <authorList>
            <person name="Xie B.-B."/>
            <person name="Rong J.-C."/>
            <person name="Qin Q.-L."/>
            <person name="Zhang Y.-Z."/>
        </authorList>
    </citation>
    <scope>NUCLEOTIDE SEQUENCE [LARGE SCALE GENOMIC DNA]</scope>
    <source>
        <strain evidence="1 2">JCM 20779</strain>
    </source>
</reference>
<evidence type="ECO:0008006" key="3">
    <source>
        <dbReference type="Google" id="ProtNLM"/>
    </source>
</evidence>
<evidence type="ECO:0000313" key="1">
    <source>
        <dbReference type="EMBL" id="ATD09019.1"/>
    </source>
</evidence>
<dbReference type="Proteomes" id="UP000016521">
    <property type="component" value="Chromosome I"/>
</dbReference>
<sequence length="249" mass="28209">MSIIRRAQGLEFTVLPNGTIRDTRLSLDALGLLVKLISRPPNWEVRPYQLQQECSIGRDKLRRLLAELENTGYLVRIKSRRSDGTWDWVSEVHQEAQTTMNGNSGHGATMDGFSVDGSAVNGSPVAGKNGDIKKTEIKKTESKKQIRESRECSPSQKFTRRDLVITNEMRNWAESVTPLVNIEWESQIFVGYPSGQSQQFNSKEALVGAWRTWMMRGQRYAEQQQASTSDRRSRSLVDDLTDTSWAEGL</sequence>
<keyword evidence="2" id="KW-1185">Reference proteome</keyword>
<protein>
    <recommendedName>
        <fullName evidence="3">Helix-turn-helix domain-containing protein</fullName>
    </recommendedName>
</protein>